<reference evidence="2" key="1">
    <citation type="journal article" date="2022" name="Nat. Commun.">
        <title>Chromosome evolution and the genetic basis of agronomically important traits in greater yam.</title>
        <authorList>
            <person name="Bredeson J.V."/>
            <person name="Lyons J.B."/>
            <person name="Oniyinde I.O."/>
            <person name="Okereke N.R."/>
            <person name="Kolade O."/>
            <person name="Nnabue I."/>
            <person name="Nwadili C.O."/>
            <person name="Hribova E."/>
            <person name="Parker M."/>
            <person name="Nwogha J."/>
            <person name="Shu S."/>
            <person name="Carlson J."/>
            <person name="Kariba R."/>
            <person name="Muthemba S."/>
            <person name="Knop K."/>
            <person name="Barton G.J."/>
            <person name="Sherwood A.V."/>
            <person name="Lopez-Montes A."/>
            <person name="Asiedu R."/>
            <person name="Jamnadass R."/>
            <person name="Muchugi A."/>
            <person name="Goodstein D."/>
            <person name="Egesi C.N."/>
            <person name="Featherston J."/>
            <person name="Asfaw A."/>
            <person name="Simpson G.G."/>
            <person name="Dolezel J."/>
            <person name="Hendre P.S."/>
            <person name="Van Deynze A."/>
            <person name="Kumar P.L."/>
            <person name="Obidiegwu J.E."/>
            <person name="Bhattacharjee R."/>
            <person name="Rokhsar D.S."/>
        </authorList>
    </citation>
    <scope>NUCLEOTIDE SEQUENCE [LARGE SCALE GENOMIC DNA]</scope>
    <source>
        <strain evidence="2">cv. TDa95/00328</strain>
    </source>
</reference>
<proteinExistence type="predicted"/>
<evidence type="ECO:0000313" key="2">
    <source>
        <dbReference type="Proteomes" id="UP000827976"/>
    </source>
</evidence>
<comment type="caution">
    <text evidence="1">The sequence shown here is derived from an EMBL/GenBank/DDBJ whole genome shotgun (WGS) entry which is preliminary data.</text>
</comment>
<dbReference type="EMBL" id="CM037018">
    <property type="protein sequence ID" value="KAH7674680.1"/>
    <property type="molecule type" value="Genomic_DNA"/>
</dbReference>
<sequence>MWPSVHVSAMTHQSKVLTAAQVSEEMTAVLTPPLALEGGIAAEHRAPNLIQRILSLFHNVRPGSDLTNFQLPPMFNLPKSHLQLFAEMIYCINDDYLSKCVEGSSSLERFTAVVAWNLSMIRPPIFGLAPYNPVLGETHHVSRGTLNILLEQVSHHPPVTALHATDEDKNIELIWCQHPTPKFHGTTVEATMDGRRQLKLARFDENYEMETPKLLIRILPIPGIEWVGNVRIKCKESGLEADLCFHKTNPFLGFGKNSRLVKGKIFYSNSLRTIYEIEGHWDRTVALKDVNSGESRVIYNAKEAIGKLTPPSIKDPKGLQPSESVVVWSEVSRSILDKDWGKAREAKRSIEEKQRELQRERKSKGEVWVPKHFILRHSKECGWDCSPIENVVHEAPIIAPCPEETRD</sequence>
<evidence type="ECO:0000313" key="1">
    <source>
        <dbReference type="EMBL" id="KAH7674680.1"/>
    </source>
</evidence>
<name>A0ACB7VL21_DIOAL</name>
<accession>A0ACB7VL21</accession>
<dbReference type="Proteomes" id="UP000827976">
    <property type="component" value="Chromosome 8"/>
</dbReference>
<gene>
    <name evidence="1" type="ORF">IHE45_08G089900</name>
</gene>
<protein>
    <submittedName>
        <fullName evidence="1">Oxysterol-binding protein</fullName>
    </submittedName>
</protein>
<organism evidence="1 2">
    <name type="scientific">Dioscorea alata</name>
    <name type="common">Purple yam</name>
    <dbReference type="NCBI Taxonomy" id="55571"/>
    <lineage>
        <taxon>Eukaryota</taxon>
        <taxon>Viridiplantae</taxon>
        <taxon>Streptophyta</taxon>
        <taxon>Embryophyta</taxon>
        <taxon>Tracheophyta</taxon>
        <taxon>Spermatophyta</taxon>
        <taxon>Magnoliopsida</taxon>
        <taxon>Liliopsida</taxon>
        <taxon>Dioscoreales</taxon>
        <taxon>Dioscoreaceae</taxon>
        <taxon>Dioscorea</taxon>
    </lineage>
</organism>
<keyword evidence="2" id="KW-1185">Reference proteome</keyword>